<dbReference type="Proteomes" id="UP000463857">
    <property type="component" value="Chromosome"/>
</dbReference>
<sequence>MEFSEVVARRAMVRAFDPERPVSPSARDTLLDVARHAPTAGFSQGIELLVLEGESERRAFWEVTARPGPPDRWLRGMMSAPLLVVVLADETRYRMRYAEADKSGAAQDPDAWSAPFWHVDAGMAAYSMLLAAVDAGLGACFFGIPAARVGAVRDAFDVPSALAPVGVLAIGYADRQHAGSRGSSRRARRPRDEVIHMGRWRPPASPR</sequence>
<keyword evidence="6" id="KW-1185">Reference proteome</keyword>
<dbReference type="InterPro" id="IPR029479">
    <property type="entry name" value="Nitroreductase"/>
</dbReference>
<dbReference type="CDD" id="cd02062">
    <property type="entry name" value="Nitro_FMN_reductase"/>
    <property type="match status" value="1"/>
</dbReference>
<keyword evidence="2" id="KW-0560">Oxidoreductase</keyword>
<feature type="region of interest" description="Disordered" evidence="3">
    <location>
        <begin position="179"/>
        <end position="207"/>
    </location>
</feature>
<dbReference type="SUPFAM" id="SSF55469">
    <property type="entry name" value="FMN-dependent nitroreductase-like"/>
    <property type="match status" value="1"/>
</dbReference>
<evidence type="ECO:0000313" key="6">
    <source>
        <dbReference type="Proteomes" id="UP000463857"/>
    </source>
</evidence>
<organism evidence="5 6">
    <name type="scientific">Epidermidibacterium keratini</name>
    <dbReference type="NCBI Taxonomy" id="1891644"/>
    <lineage>
        <taxon>Bacteria</taxon>
        <taxon>Bacillati</taxon>
        <taxon>Actinomycetota</taxon>
        <taxon>Actinomycetes</taxon>
        <taxon>Sporichthyales</taxon>
        <taxon>Sporichthyaceae</taxon>
        <taxon>Epidermidibacterium</taxon>
    </lineage>
</organism>
<protein>
    <submittedName>
        <fullName evidence="5">Nitroreductase family protein</fullName>
    </submittedName>
</protein>
<reference evidence="5 6" key="1">
    <citation type="journal article" date="2018" name="Int. J. Syst. Evol. Microbiol.">
        <title>Epidermidibacterium keratini gen. nov., sp. nov., a member of the family Sporichthyaceae, isolated from keratin epidermis.</title>
        <authorList>
            <person name="Lee D.G."/>
            <person name="Trujillo M.E."/>
            <person name="Kang S."/>
            <person name="Nam J.J."/>
            <person name="Kim Y.J."/>
        </authorList>
    </citation>
    <scope>NUCLEOTIDE SEQUENCE [LARGE SCALE GENOMIC DNA]</scope>
    <source>
        <strain evidence="5 6">EPI-7</strain>
    </source>
</reference>
<dbReference type="Pfam" id="PF00881">
    <property type="entry name" value="Nitroreductase"/>
    <property type="match status" value="1"/>
</dbReference>
<dbReference type="PANTHER" id="PTHR43673">
    <property type="entry name" value="NAD(P)H NITROREDUCTASE YDGI-RELATED"/>
    <property type="match status" value="1"/>
</dbReference>
<dbReference type="RefSeq" id="WP_159542320.1">
    <property type="nucleotide sequence ID" value="NZ_CP047156.1"/>
</dbReference>
<name>A0A7L4YK10_9ACTN</name>
<feature type="domain" description="Nitroreductase" evidence="4">
    <location>
        <begin position="8"/>
        <end position="172"/>
    </location>
</feature>
<evidence type="ECO:0000256" key="2">
    <source>
        <dbReference type="ARBA" id="ARBA00023002"/>
    </source>
</evidence>
<dbReference type="PANTHER" id="PTHR43673:SF10">
    <property type="entry name" value="NADH DEHYDROGENASE_NAD(P)H NITROREDUCTASE XCC3605-RELATED"/>
    <property type="match status" value="1"/>
</dbReference>
<dbReference type="AlphaFoldDB" id="A0A7L4YK10"/>
<dbReference type="GO" id="GO:0016491">
    <property type="term" value="F:oxidoreductase activity"/>
    <property type="evidence" value="ECO:0007669"/>
    <property type="project" value="UniProtKB-KW"/>
</dbReference>
<proteinExistence type="inferred from homology"/>
<dbReference type="EMBL" id="CP047156">
    <property type="protein sequence ID" value="QHB99138.1"/>
    <property type="molecule type" value="Genomic_DNA"/>
</dbReference>
<evidence type="ECO:0000256" key="1">
    <source>
        <dbReference type="ARBA" id="ARBA00007118"/>
    </source>
</evidence>
<dbReference type="Gene3D" id="3.40.109.10">
    <property type="entry name" value="NADH Oxidase"/>
    <property type="match status" value="1"/>
</dbReference>
<accession>A0A7L4YK10</accession>
<evidence type="ECO:0000259" key="4">
    <source>
        <dbReference type="Pfam" id="PF00881"/>
    </source>
</evidence>
<dbReference type="InParanoid" id="A0A7L4YK10"/>
<dbReference type="OrthoDB" id="3358989at2"/>
<evidence type="ECO:0000313" key="5">
    <source>
        <dbReference type="EMBL" id="QHB99138.1"/>
    </source>
</evidence>
<gene>
    <name evidence="5" type="ORF">EK0264_01760</name>
</gene>
<dbReference type="InterPro" id="IPR000415">
    <property type="entry name" value="Nitroreductase-like"/>
</dbReference>
<comment type="similarity">
    <text evidence="1">Belongs to the nitroreductase family.</text>
</comment>
<evidence type="ECO:0000256" key="3">
    <source>
        <dbReference type="SAM" id="MobiDB-lite"/>
    </source>
</evidence>
<dbReference type="KEGG" id="eke:EK0264_01760"/>